<dbReference type="Pfam" id="PF00657">
    <property type="entry name" value="Lipase_GDSL"/>
    <property type="match status" value="1"/>
</dbReference>
<feature type="transmembrane region" description="Helical" evidence="2">
    <location>
        <begin position="7"/>
        <end position="25"/>
    </location>
</feature>
<evidence type="ECO:0000256" key="1">
    <source>
        <dbReference type="ARBA" id="ARBA00022801"/>
    </source>
</evidence>
<dbReference type="InterPro" id="IPR001087">
    <property type="entry name" value="GDSL"/>
</dbReference>
<gene>
    <name evidence="3" type="ORF">H4219_001890</name>
</gene>
<reference evidence="3" key="1">
    <citation type="submission" date="2022-07" db="EMBL/GenBank/DDBJ databases">
        <title>Phylogenomic reconstructions and comparative analyses of Kickxellomycotina fungi.</title>
        <authorList>
            <person name="Reynolds N.K."/>
            <person name="Stajich J.E."/>
            <person name="Barry K."/>
            <person name="Grigoriev I.V."/>
            <person name="Crous P."/>
            <person name="Smith M.E."/>
        </authorList>
    </citation>
    <scope>NUCLEOTIDE SEQUENCE</scope>
    <source>
        <strain evidence="3">NBRC 100468</strain>
    </source>
</reference>
<keyword evidence="4" id="KW-1185">Reference proteome</keyword>
<protein>
    <submittedName>
        <fullName evidence="3">Uncharacterized protein</fullName>
    </submittedName>
</protein>
<comment type="caution">
    <text evidence="3">The sequence shown here is derived from an EMBL/GenBank/DDBJ whole genome shotgun (WGS) entry which is preliminary data.</text>
</comment>
<sequence length="376" mass="41894">MKVIYSIALYGALFLVPYTLIFAPGTSGSVKQPEVIVFGDSFNDMGRLNYQIGHTGYWRGRYSNGPVWPEYLAYIRGMPLENDSIGGSSATELAGPPLRMGYNIPSFKDQFMDFKSRRLASGELGSDDDFVAFNFGMNAFWWAAPMVVNGTMSPNLVISDILRVSLKAIDELIDLGFRRIVFLNAGPLDLIPCFNDPKDKESTQRKMDFVGLSVEDALKFGTLATNYANFLIDLAMLELRSSNDPRYEKVSMFDLTNMSRLIASDKEIQEHFNLTIVEQSCINGNGTNWDGASCSNPENHFFFDCQHPTTKIHALMGALVNQAGMNSNFVTDKESIIDMIDLYDLSQKTSDNLIEKVAKHAIEVESVDGYVPGNVH</sequence>
<dbReference type="EMBL" id="JANBPU010000025">
    <property type="protein sequence ID" value="KAJ1919535.1"/>
    <property type="molecule type" value="Genomic_DNA"/>
</dbReference>
<dbReference type="OrthoDB" id="1600564at2759"/>
<dbReference type="PANTHER" id="PTHR45648">
    <property type="entry name" value="GDSL LIPASE/ACYLHYDROLASE FAMILY PROTEIN (AFU_ORTHOLOGUE AFUA_4G14700)"/>
    <property type="match status" value="1"/>
</dbReference>
<keyword evidence="2" id="KW-0472">Membrane</keyword>
<dbReference type="InterPro" id="IPR036514">
    <property type="entry name" value="SGNH_hydro_sf"/>
</dbReference>
<dbReference type="SUPFAM" id="SSF52266">
    <property type="entry name" value="SGNH hydrolase"/>
    <property type="match status" value="1"/>
</dbReference>
<organism evidence="3 4">
    <name type="scientific">Mycoemilia scoparia</name>
    <dbReference type="NCBI Taxonomy" id="417184"/>
    <lineage>
        <taxon>Eukaryota</taxon>
        <taxon>Fungi</taxon>
        <taxon>Fungi incertae sedis</taxon>
        <taxon>Zoopagomycota</taxon>
        <taxon>Kickxellomycotina</taxon>
        <taxon>Kickxellomycetes</taxon>
        <taxon>Kickxellales</taxon>
        <taxon>Kickxellaceae</taxon>
        <taxon>Mycoemilia</taxon>
    </lineage>
</organism>
<dbReference type="AlphaFoldDB" id="A0A9W8A5F8"/>
<keyword evidence="2" id="KW-1133">Transmembrane helix</keyword>
<keyword evidence="1" id="KW-0378">Hydrolase</keyword>
<name>A0A9W8A5F8_9FUNG</name>
<dbReference type="InterPro" id="IPR051058">
    <property type="entry name" value="GDSL_Est/Lipase"/>
</dbReference>
<dbReference type="PANTHER" id="PTHR45648:SF22">
    <property type="entry name" value="GDSL LIPASE_ACYLHYDROLASE FAMILY PROTEIN (AFU_ORTHOLOGUE AFUA_4G14700)"/>
    <property type="match status" value="1"/>
</dbReference>
<evidence type="ECO:0000313" key="4">
    <source>
        <dbReference type="Proteomes" id="UP001150538"/>
    </source>
</evidence>
<dbReference type="Proteomes" id="UP001150538">
    <property type="component" value="Unassembled WGS sequence"/>
</dbReference>
<keyword evidence="2" id="KW-0812">Transmembrane</keyword>
<evidence type="ECO:0000313" key="3">
    <source>
        <dbReference type="EMBL" id="KAJ1919535.1"/>
    </source>
</evidence>
<dbReference type="Gene3D" id="3.40.50.1110">
    <property type="entry name" value="SGNH hydrolase"/>
    <property type="match status" value="1"/>
</dbReference>
<proteinExistence type="predicted"/>
<evidence type="ECO:0000256" key="2">
    <source>
        <dbReference type="SAM" id="Phobius"/>
    </source>
</evidence>
<dbReference type="GO" id="GO:0016788">
    <property type="term" value="F:hydrolase activity, acting on ester bonds"/>
    <property type="evidence" value="ECO:0007669"/>
    <property type="project" value="InterPro"/>
</dbReference>
<accession>A0A9W8A5F8</accession>